<evidence type="ECO:0000313" key="4">
    <source>
        <dbReference type="EMBL" id="CCC94234.1"/>
    </source>
</evidence>
<gene>
    <name evidence="4" type="ORF">TCIL3000_10_10130</name>
</gene>
<evidence type="ECO:0000256" key="1">
    <source>
        <dbReference type="ARBA" id="ARBA00009313"/>
    </source>
</evidence>
<protein>
    <submittedName>
        <fullName evidence="4">Uncharacterized protein TCIL3000_10_10130</fullName>
    </submittedName>
</protein>
<name>G0UXW7_TRYCI</name>
<sequence length="205" mass="22551">MGEAVDPPSQPLGFLGTLIEAARTKERGRALEAVRRDGAGDVGGAGVRHSRGNAVRGGFACDPRQDTPEQDGDGNVEFSVSLPSGSSAVPDSHDERGACSAAKHPLQMSREEFLAQFKRAPRRGEIGYDAASVAAAESLGYVMSGSRDREKQHYIDSIQHKLHEKEARKLRLHFRKVEDERNDSATVETLLALMRRKIMREERDE</sequence>
<proteinExistence type="inferred from homology"/>
<organism evidence="4">
    <name type="scientific">Trypanosoma congolense (strain IL3000)</name>
    <dbReference type="NCBI Taxonomy" id="1068625"/>
    <lineage>
        <taxon>Eukaryota</taxon>
        <taxon>Discoba</taxon>
        <taxon>Euglenozoa</taxon>
        <taxon>Kinetoplastea</taxon>
        <taxon>Metakinetoplastina</taxon>
        <taxon>Trypanosomatida</taxon>
        <taxon>Trypanosomatidae</taxon>
        <taxon>Trypanosoma</taxon>
        <taxon>Nannomonas</taxon>
    </lineage>
</organism>
<dbReference type="GO" id="GO:0010468">
    <property type="term" value="P:regulation of gene expression"/>
    <property type="evidence" value="ECO:0007669"/>
    <property type="project" value="TreeGrafter"/>
</dbReference>
<comment type="similarity">
    <text evidence="1">Belongs to the NKAP family.</text>
</comment>
<dbReference type="PANTHER" id="PTHR13087">
    <property type="entry name" value="NF-KAPPA B ACTIVATING PROTEIN"/>
    <property type="match status" value="1"/>
</dbReference>
<accession>G0UXW7</accession>
<evidence type="ECO:0000256" key="2">
    <source>
        <dbReference type="SAM" id="MobiDB-lite"/>
    </source>
</evidence>
<dbReference type="GO" id="GO:0003682">
    <property type="term" value="F:chromatin binding"/>
    <property type="evidence" value="ECO:0007669"/>
    <property type="project" value="InterPro"/>
</dbReference>
<dbReference type="GO" id="GO:0005634">
    <property type="term" value="C:nucleus"/>
    <property type="evidence" value="ECO:0007669"/>
    <property type="project" value="TreeGrafter"/>
</dbReference>
<feature type="domain" description="NF-kappa-B-activating protein C-terminal" evidence="3">
    <location>
        <begin position="112"/>
        <end position="193"/>
    </location>
</feature>
<dbReference type="VEuPathDB" id="TriTrypDB:TcIL3000_10_10130"/>
<dbReference type="PANTHER" id="PTHR13087:SF0">
    <property type="entry name" value="NFKB ACTIVATING PROTEIN LIKE"/>
    <property type="match status" value="1"/>
</dbReference>
<dbReference type="Pfam" id="PF06047">
    <property type="entry name" value="Nkap_C"/>
    <property type="match status" value="1"/>
</dbReference>
<reference evidence="4" key="1">
    <citation type="journal article" date="2012" name="Proc. Natl. Acad. Sci. U.S.A.">
        <title>Antigenic diversity is generated by distinct evolutionary mechanisms in African trypanosome species.</title>
        <authorList>
            <person name="Jackson A.P."/>
            <person name="Berry A."/>
            <person name="Aslett M."/>
            <person name="Allison H.C."/>
            <person name="Burton P."/>
            <person name="Vavrova-Anderson J."/>
            <person name="Brown R."/>
            <person name="Browne H."/>
            <person name="Corton N."/>
            <person name="Hauser H."/>
            <person name="Gamble J."/>
            <person name="Gilderthorp R."/>
            <person name="Marcello L."/>
            <person name="McQuillan J."/>
            <person name="Otto T.D."/>
            <person name="Quail M.A."/>
            <person name="Sanders M.J."/>
            <person name="van Tonder A."/>
            <person name="Ginger M.L."/>
            <person name="Field M.C."/>
            <person name="Barry J.D."/>
            <person name="Hertz-Fowler C."/>
            <person name="Berriman M."/>
        </authorList>
    </citation>
    <scope>NUCLEOTIDE SEQUENCE</scope>
    <source>
        <strain evidence="4">IL3000</strain>
    </source>
</reference>
<dbReference type="InterPro" id="IPR009269">
    <property type="entry name" value="NKAP_C"/>
</dbReference>
<feature type="region of interest" description="Disordered" evidence="2">
    <location>
        <begin position="38"/>
        <end position="103"/>
    </location>
</feature>
<dbReference type="EMBL" id="HE575323">
    <property type="protein sequence ID" value="CCC94234.1"/>
    <property type="molecule type" value="Genomic_DNA"/>
</dbReference>
<dbReference type="InterPro" id="IPR040466">
    <property type="entry name" value="NKAP"/>
</dbReference>
<evidence type="ECO:0000259" key="3">
    <source>
        <dbReference type="Pfam" id="PF06047"/>
    </source>
</evidence>
<dbReference type="AlphaFoldDB" id="G0UXW7"/>